<dbReference type="InterPro" id="IPR001353">
    <property type="entry name" value="Proteasome_sua/b"/>
</dbReference>
<evidence type="ECO:0000313" key="11">
    <source>
        <dbReference type="EMBL" id="KAJ1976789.1"/>
    </source>
</evidence>
<dbReference type="FunFam" id="3.60.20.10:FF:000005">
    <property type="entry name" value="Proteasome subunit beta type-2"/>
    <property type="match status" value="1"/>
</dbReference>
<dbReference type="GO" id="GO:0004298">
    <property type="term" value="F:threonine-type endopeptidase activity"/>
    <property type="evidence" value="ECO:0007669"/>
    <property type="project" value="UniProtKB-KW"/>
</dbReference>
<keyword evidence="5 11" id="KW-0378">Hydrolase</keyword>
<keyword evidence="2 9" id="KW-0963">Cytoplasm</keyword>
<organism evidence="11 12">
    <name type="scientific">Dimargaris verticillata</name>
    <dbReference type="NCBI Taxonomy" id="2761393"/>
    <lineage>
        <taxon>Eukaryota</taxon>
        <taxon>Fungi</taxon>
        <taxon>Fungi incertae sedis</taxon>
        <taxon>Zoopagomycota</taxon>
        <taxon>Kickxellomycotina</taxon>
        <taxon>Dimargaritomycetes</taxon>
        <taxon>Dimargaritales</taxon>
        <taxon>Dimargaritaceae</taxon>
        <taxon>Dimargaris</taxon>
    </lineage>
</organism>
<evidence type="ECO:0000313" key="12">
    <source>
        <dbReference type="Proteomes" id="UP001151582"/>
    </source>
</evidence>
<dbReference type="InterPro" id="IPR016050">
    <property type="entry name" value="Proteasome_bsu_CS"/>
</dbReference>
<dbReference type="GO" id="GO:0051603">
    <property type="term" value="P:proteolysis involved in protein catabolic process"/>
    <property type="evidence" value="ECO:0007669"/>
    <property type="project" value="InterPro"/>
</dbReference>
<dbReference type="CDD" id="cd03763">
    <property type="entry name" value="proteasome_beta_type_7"/>
    <property type="match status" value="1"/>
</dbReference>
<comment type="function">
    <text evidence="9">Component of the proteasome, a multicatalytic proteinase complex which is characterized by its ability to cleave peptides with Arg, Phe, Tyr, Leu, and Glu adjacent to the leaving group at neutral or slightly basic pH. The proteasome has an ATP-dependent proteolytic activity.</text>
</comment>
<dbReference type="AlphaFoldDB" id="A0A9W8EC86"/>
<gene>
    <name evidence="11" type="primary">PUP1</name>
    <name evidence="11" type="ORF">H4R34_003841</name>
</gene>
<dbReference type="InterPro" id="IPR000243">
    <property type="entry name" value="Pept_T1A_subB"/>
</dbReference>
<comment type="subunit">
    <text evidence="9">Component of the proteasome complex.</text>
</comment>
<dbReference type="InterPro" id="IPR023333">
    <property type="entry name" value="Proteasome_suB-type"/>
</dbReference>
<comment type="similarity">
    <text evidence="9">Belongs to the peptidase T1B family.</text>
</comment>
<evidence type="ECO:0000256" key="9">
    <source>
        <dbReference type="RuleBase" id="RU004203"/>
    </source>
</evidence>
<evidence type="ECO:0000256" key="3">
    <source>
        <dbReference type="ARBA" id="ARBA00022670"/>
    </source>
</evidence>
<keyword evidence="7 9" id="KW-0539">Nucleus</keyword>
<keyword evidence="12" id="KW-1185">Reference proteome</keyword>
<dbReference type="OrthoDB" id="429533at2759"/>
<dbReference type="InterPro" id="IPR024689">
    <property type="entry name" value="Proteasome_bsu_C"/>
</dbReference>
<dbReference type="Pfam" id="PF00227">
    <property type="entry name" value="Proteasome"/>
    <property type="match status" value="1"/>
</dbReference>
<dbReference type="InterPro" id="IPR029055">
    <property type="entry name" value="Ntn_hydrolases_N"/>
</dbReference>
<dbReference type="Proteomes" id="UP001151582">
    <property type="component" value="Unassembled WGS sequence"/>
</dbReference>
<protein>
    <recommendedName>
        <fullName evidence="9">Proteasome subunit beta</fullName>
    </recommendedName>
</protein>
<proteinExistence type="inferred from homology"/>
<evidence type="ECO:0000256" key="4">
    <source>
        <dbReference type="ARBA" id="ARBA00022698"/>
    </source>
</evidence>
<keyword evidence="4" id="KW-0888">Threonine protease</keyword>
<dbReference type="PRINTS" id="PR00141">
    <property type="entry name" value="PROTEASOME"/>
</dbReference>
<keyword evidence="3" id="KW-0645">Protease</keyword>
<comment type="caution">
    <text evidence="11">The sequence shown here is derived from an EMBL/GenBank/DDBJ whole genome shotgun (WGS) entry which is preliminary data.</text>
</comment>
<dbReference type="GO" id="GO:0005634">
    <property type="term" value="C:nucleus"/>
    <property type="evidence" value="ECO:0007669"/>
    <property type="project" value="UniProtKB-SubCell"/>
</dbReference>
<evidence type="ECO:0000256" key="8">
    <source>
        <dbReference type="PIRSR" id="PIRSR600243-1"/>
    </source>
</evidence>
<evidence type="ECO:0000256" key="7">
    <source>
        <dbReference type="ARBA" id="ARBA00023242"/>
    </source>
</evidence>
<dbReference type="Pfam" id="PF12465">
    <property type="entry name" value="Pr_beta_C"/>
    <property type="match status" value="1"/>
</dbReference>
<reference evidence="11" key="1">
    <citation type="submission" date="2022-07" db="EMBL/GenBank/DDBJ databases">
        <title>Phylogenomic reconstructions and comparative analyses of Kickxellomycotina fungi.</title>
        <authorList>
            <person name="Reynolds N.K."/>
            <person name="Stajich J.E."/>
            <person name="Barry K."/>
            <person name="Grigoriev I.V."/>
            <person name="Crous P."/>
            <person name="Smith M.E."/>
        </authorList>
    </citation>
    <scope>NUCLEOTIDE SEQUENCE</scope>
    <source>
        <strain evidence="11">RSA 567</strain>
    </source>
</reference>
<dbReference type="PANTHER" id="PTHR32194">
    <property type="entry name" value="METALLOPROTEASE TLDD"/>
    <property type="match status" value="1"/>
</dbReference>
<name>A0A9W8EC86_9FUNG</name>
<evidence type="ECO:0000256" key="6">
    <source>
        <dbReference type="ARBA" id="ARBA00022942"/>
    </source>
</evidence>
<dbReference type="PROSITE" id="PS00854">
    <property type="entry name" value="PROTEASOME_BETA_1"/>
    <property type="match status" value="1"/>
</dbReference>
<dbReference type="SUPFAM" id="SSF56235">
    <property type="entry name" value="N-terminal nucleophile aminohydrolases (Ntn hydrolases)"/>
    <property type="match status" value="1"/>
</dbReference>
<feature type="active site" description="Nucleophile" evidence="8">
    <location>
        <position position="38"/>
    </location>
</feature>
<evidence type="ECO:0000256" key="1">
    <source>
        <dbReference type="ARBA" id="ARBA00001198"/>
    </source>
</evidence>
<evidence type="ECO:0000256" key="5">
    <source>
        <dbReference type="ARBA" id="ARBA00022801"/>
    </source>
</evidence>
<feature type="domain" description="Proteasome beta subunit C-terminal" evidence="10">
    <location>
        <begin position="229"/>
        <end position="261"/>
    </location>
</feature>
<keyword evidence="6 9" id="KW-0647">Proteasome</keyword>
<dbReference type="Gene3D" id="3.60.20.10">
    <property type="entry name" value="Glutamine Phosphoribosylpyrophosphate, subunit 1, domain 1"/>
    <property type="match status" value="1"/>
</dbReference>
<accession>A0A9W8EC86</accession>
<evidence type="ECO:0000256" key="2">
    <source>
        <dbReference type="ARBA" id="ARBA00022490"/>
    </source>
</evidence>
<evidence type="ECO:0000259" key="10">
    <source>
        <dbReference type="Pfam" id="PF12465"/>
    </source>
</evidence>
<sequence>MAARIDLPAGGFSFDLAKRNAALEAQGATAPKATKTGTTIVGLVFKDGIVLGADTRATEGPIVADKNCEKIHYIAPNIYCCGAGTAADTEFTTHMISSKMDLHRLTTGRDSRVVTAMTLLKQYLFRYQGHISAALVLGGFDVTGPHLYTIYPHGSTDKLPYVTMGSGSLAAMSVFEAGWSRDMERQAAIDLVKDAIEAGIFNDLGSGSNVDVCVIEKNHVDYLRNYARPNERAQKEQQYRFAPGTTAVLKASVRNLVDVVEGDAMDITS</sequence>
<comment type="catalytic activity">
    <reaction evidence="1">
        <text>Cleavage of peptide bonds with very broad specificity.</text>
        <dbReference type="EC" id="3.4.25.1"/>
    </reaction>
</comment>
<dbReference type="PANTHER" id="PTHR32194:SF4">
    <property type="entry name" value="PROTEASOME SUBUNIT BETA TYPE-7"/>
    <property type="match status" value="1"/>
</dbReference>
<dbReference type="PROSITE" id="PS51476">
    <property type="entry name" value="PROTEASOME_BETA_2"/>
    <property type="match status" value="1"/>
</dbReference>
<comment type="subcellular location">
    <subcellularLocation>
        <location evidence="9">Cytoplasm</location>
    </subcellularLocation>
    <subcellularLocation>
        <location evidence="9">Nucleus</location>
    </subcellularLocation>
</comment>
<dbReference type="EMBL" id="JANBQB010000400">
    <property type="protein sequence ID" value="KAJ1976789.1"/>
    <property type="molecule type" value="Genomic_DNA"/>
</dbReference>
<dbReference type="GO" id="GO:0005737">
    <property type="term" value="C:cytoplasm"/>
    <property type="evidence" value="ECO:0007669"/>
    <property type="project" value="UniProtKB-SubCell"/>
</dbReference>
<dbReference type="GO" id="GO:0019774">
    <property type="term" value="C:proteasome core complex, beta-subunit complex"/>
    <property type="evidence" value="ECO:0007669"/>
    <property type="project" value="UniProtKB-ARBA"/>
</dbReference>